<keyword evidence="3" id="KW-0645">Protease</keyword>
<dbReference type="InterPro" id="IPR006286">
    <property type="entry name" value="C56_PfpI-like"/>
</dbReference>
<protein>
    <submittedName>
        <fullName evidence="3">Putative protease</fullName>
    </submittedName>
</protein>
<keyword evidence="3" id="KW-0378">Hydrolase</keyword>
<dbReference type="PANTHER" id="PTHR42733">
    <property type="entry name" value="DJ-1 PROTEIN"/>
    <property type="match status" value="1"/>
</dbReference>
<name>A0A3G9K2R2_9ACTN</name>
<gene>
    <name evidence="3" type="primary">thiJ_2</name>
    <name evidence="3" type="ORF">Pcatena_13630</name>
</gene>
<dbReference type="InterPro" id="IPR002818">
    <property type="entry name" value="DJ-1/PfpI"/>
</dbReference>
<evidence type="ECO:0000256" key="1">
    <source>
        <dbReference type="ARBA" id="ARBA00008542"/>
    </source>
</evidence>
<dbReference type="GO" id="GO:0008233">
    <property type="term" value="F:peptidase activity"/>
    <property type="evidence" value="ECO:0007669"/>
    <property type="project" value="UniProtKB-KW"/>
</dbReference>
<comment type="similarity">
    <text evidence="1">Belongs to the peptidase C56 family.</text>
</comment>
<dbReference type="AlphaFoldDB" id="A0A3G9K2R2"/>
<dbReference type="Gene3D" id="3.40.50.880">
    <property type="match status" value="1"/>
</dbReference>
<sequence>MADLTGKRALVIVEGYGTEEPELLQPVEFLRERGAEVDIAAAQNPIDCVTGDRYDSQQIIPDKMLAETGAEGYDVLIVPGGTVNMDRLRINPEAHRIMREFMEAKKVVACICHGPWLLVNAGVAEGKTVTSCEFNRIDMENGGFVWVDEEAHVDDSDGQTLITSRCPDDLPAFCAAIEAALA</sequence>
<dbReference type="GO" id="GO:0006508">
    <property type="term" value="P:proteolysis"/>
    <property type="evidence" value="ECO:0007669"/>
    <property type="project" value="UniProtKB-KW"/>
</dbReference>
<evidence type="ECO:0000313" key="4">
    <source>
        <dbReference type="Proteomes" id="UP000273154"/>
    </source>
</evidence>
<dbReference type="SUPFAM" id="SSF52317">
    <property type="entry name" value="Class I glutamine amidotransferase-like"/>
    <property type="match status" value="1"/>
</dbReference>
<evidence type="ECO:0000313" key="3">
    <source>
        <dbReference type="EMBL" id="BBH50776.1"/>
    </source>
</evidence>
<dbReference type="InterPro" id="IPR029062">
    <property type="entry name" value="Class_I_gatase-like"/>
</dbReference>
<dbReference type="GeneID" id="88849501"/>
<evidence type="ECO:0000259" key="2">
    <source>
        <dbReference type="Pfam" id="PF01965"/>
    </source>
</evidence>
<organism evidence="3 4">
    <name type="scientific">Parolsenella catena</name>
    <dbReference type="NCBI Taxonomy" id="2003188"/>
    <lineage>
        <taxon>Bacteria</taxon>
        <taxon>Bacillati</taxon>
        <taxon>Actinomycetota</taxon>
        <taxon>Coriobacteriia</taxon>
        <taxon>Coriobacteriales</taxon>
        <taxon>Atopobiaceae</taxon>
        <taxon>Parolsenella</taxon>
    </lineage>
</organism>
<accession>A0A3G9K2R2</accession>
<reference evidence="4" key="1">
    <citation type="submission" date="2018-11" db="EMBL/GenBank/DDBJ databases">
        <title>Comparative genomics of Parolsenella catena and Libanicoccus massiliensis: Reclassification of Libanicoccus massiliensis as Parolsenella massiliensis comb. nov.</title>
        <authorList>
            <person name="Sakamoto M."/>
            <person name="Ikeyama N."/>
            <person name="Murakami T."/>
            <person name="Mori H."/>
            <person name="Yuki M."/>
            <person name="Ohkuma M."/>
        </authorList>
    </citation>
    <scope>NUCLEOTIDE SEQUENCE [LARGE SCALE GENOMIC DNA]</scope>
    <source>
        <strain evidence="4">JCM 31932</strain>
    </source>
</reference>
<dbReference type="Pfam" id="PF01965">
    <property type="entry name" value="DJ-1_PfpI"/>
    <property type="match status" value="1"/>
</dbReference>
<dbReference type="NCBIfam" id="TIGR01382">
    <property type="entry name" value="PfpI"/>
    <property type="match status" value="1"/>
</dbReference>
<dbReference type="RefSeq" id="WP_126422877.1">
    <property type="nucleotide sequence ID" value="NZ_AP019367.1"/>
</dbReference>
<keyword evidence="4" id="KW-1185">Reference proteome</keyword>
<dbReference type="PROSITE" id="PS51276">
    <property type="entry name" value="PEPTIDASE_C56_PFPI"/>
    <property type="match status" value="1"/>
</dbReference>
<feature type="domain" description="DJ-1/PfpI" evidence="2">
    <location>
        <begin position="7"/>
        <end position="177"/>
    </location>
</feature>
<dbReference type="KEGG" id="pcat:Pcatena_13630"/>
<dbReference type="EMBL" id="AP019367">
    <property type="protein sequence ID" value="BBH50776.1"/>
    <property type="molecule type" value="Genomic_DNA"/>
</dbReference>
<dbReference type="PANTHER" id="PTHR42733:SF12">
    <property type="entry name" value="PROTEINASE"/>
    <property type="match status" value="1"/>
</dbReference>
<proteinExistence type="inferred from homology"/>
<dbReference type="Proteomes" id="UP000273154">
    <property type="component" value="Chromosome"/>
</dbReference>
<dbReference type="OrthoDB" id="9792284at2"/>